<keyword evidence="6 7" id="KW-0472">Membrane</keyword>
<comment type="similarity">
    <text evidence="2 7">Belongs to the nonaspanin (TM9SF) (TC 9.A.2) family.</text>
</comment>
<feature type="transmembrane region" description="Helical" evidence="7">
    <location>
        <begin position="326"/>
        <end position="354"/>
    </location>
</feature>
<dbReference type="GO" id="GO:0072657">
    <property type="term" value="P:protein localization to membrane"/>
    <property type="evidence" value="ECO:0007669"/>
    <property type="project" value="TreeGrafter"/>
</dbReference>
<feature type="transmembrane region" description="Helical" evidence="7">
    <location>
        <begin position="263"/>
        <end position="286"/>
    </location>
</feature>
<feature type="transmembrane region" description="Helical" evidence="7">
    <location>
        <begin position="477"/>
        <end position="510"/>
    </location>
</feature>
<dbReference type="EMBL" id="JBGBPQ010000005">
    <property type="protein sequence ID" value="KAL1523795.1"/>
    <property type="molecule type" value="Genomic_DNA"/>
</dbReference>
<proteinExistence type="inferred from homology"/>
<dbReference type="Pfam" id="PF02990">
    <property type="entry name" value="EMP70"/>
    <property type="match status" value="1"/>
</dbReference>
<feature type="transmembrane region" description="Helical" evidence="7">
    <location>
        <begin position="516"/>
        <end position="544"/>
    </location>
</feature>
<feature type="transmembrane region" description="Helical" evidence="7">
    <location>
        <begin position="433"/>
        <end position="456"/>
    </location>
</feature>
<keyword evidence="4 7" id="KW-0732">Signal</keyword>
<evidence type="ECO:0000256" key="4">
    <source>
        <dbReference type="ARBA" id="ARBA00022729"/>
    </source>
</evidence>
<evidence type="ECO:0000256" key="6">
    <source>
        <dbReference type="ARBA" id="ARBA00023136"/>
    </source>
</evidence>
<dbReference type="GO" id="GO:0016020">
    <property type="term" value="C:membrane"/>
    <property type="evidence" value="ECO:0007669"/>
    <property type="project" value="UniProtKB-SubCell"/>
</dbReference>
<name>A0AB34JSY5_PRYPA</name>
<comment type="caution">
    <text evidence="8">The sequence shown here is derived from an EMBL/GenBank/DDBJ whole genome shotgun (WGS) entry which is preliminary data.</text>
</comment>
<reference evidence="8 9" key="1">
    <citation type="journal article" date="2024" name="Science">
        <title>Giant polyketide synthase enzymes in the biosynthesis of giant marine polyether toxins.</title>
        <authorList>
            <person name="Fallon T.R."/>
            <person name="Shende V.V."/>
            <person name="Wierzbicki I.H."/>
            <person name="Pendleton A.L."/>
            <person name="Watervoot N.F."/>
            <person name="Auber R.P."/>
            <person name="Gonzalez D.J."/>
            <person name="Wisecaver J.H."/>
            <person name="Moore B.S."/>
        </authorList>
    </citation>
    <scope>NUCLEOTIDE SEQUENCE [LARGE SCALE GENOMIC DNA]</scope>
    <source>
        <strain evidence="8 9">12B1</strain>
    </source>
</reference>
<keyword evidence="5 7" id="KW-1133">Transmembrane helix</keyword>
<dbReference type="PANTHER" id="PTHR10766">
    <property type="entry name" value="TRANSMEMBRANE 9 SUPERFAMILY PROTEIN"/>
    <property type="match status" value="1"/>
</dbReference>
<gene>
    <name evidence="8" type="ORF">AB1Y20_018718</name>
</gene>
<feature type="transmembrane region" description="Helical" evidence="7">
    <location>
        <begin position="360"/>
        <end position="380"/>
    </location>
</feature>
<evidence type="ECO:0000256" key="2">
    <source>
        <dbReference type="ARBA" id="ARBA00005227"/>
    </source>
</evidence>
<evidence type="ECO:0000256" key="1">
    <source>
        <dbReference type="ARBA" id="ARBA00004141"/>
    </source>
</evidence>
<evidence type="ECO:0000313" key="9">
    <source>
        <dbReference type="Proteomes" id="UP001515480"/>
    </source>
</evidence>
<feature type="transmembrane region" description="Helical" evidence="7">
    <location>
        <begin position="401"/>
        <end position="421"/>
    </location>
</feature>
<organism evidence="8 9">
    <name type="scientific">Prymnesium parvum</name>
    <name type="common">Toxic golden alga</name>
    <dbReference type="NCBI Taxonomy" id="97485"/>
    <lineage>
        <taxon>Eukaryota</taxon>
        <taxon>Haptista</taxon>
        <taxon>Haptophyta</taxon>
        <taxon>Prymnesiophyceae</taxon>
        <taxon>Prymnesiales</taxon>
        <taxon>Prymnesiaceae</taxon>
        <taxon>Prymnesium</taxon>
    </lineage>
</organism>
<evidence type="ECO:0000313" key="8">
    <source>
        <dbReference type="EMBL" id="KAL1523795.1"/>
    </source>
</evidence>
<feature type="transmembrane region" description="Helical" evidence="7">
    <location>
        <begin position="587"/>
        <end position="616"/>
    </location>
</feature>
<dbReference type="GO" id="GO:0005737">
    <property type="term" value="C:cytoplasm"/>
    <property type="evidence" value="ECO:0007669"/>
    <property type="project" value="UniProtKB-ARBA"/>
</dbReference>
<dbReference type="PANTHER" id="PTHR10766:SF111">
    <property type="entry name" value="TRANSMEMBRANE 9 SUPERFAMILY MEMBER 2"/>
    <property type="match status" value="1"/>
</dbReference>
<keyword evidence="3 7" id="KW-0812">Transmembrane</keyword>
<comment type="subcellular location">
    <subcellularLocation>
        <location evidence="1">Membrane</location>
        <topology evidence="1">Multi-pass membrane protein</topology>
    </subcellularLocation>
</comment>
<dbReference type="AlphaFoldDB" id="A0AB34JSY5"/>
<evidence type="ECO:0000256" key="7">
    <source>
        <dbReference type="RuleBase" id="RU363079"/>
    </source>
</evidence>
<sequence length="626" mass="71087">MSRSLLAVALGAVAYADAFYLPGVAPHEYANHEPVEIKVNKLSSTKTQLPYDYYSLPFCKPAEVVNAVENLGEVLHGSVIQNSPYQIAMGNTSFKVLCEQELTPAASKLLTQRIREDYRVHLIMDNLPAATKMIRELPDGKTITMYDRGYPLGFIGSADRAGSQVGVPYIYNHLRFVIKFHREDSFTGSRIVGFEVEPLSVKHKYQGKFTTNMQNLKLLTVPVGPDLPPQSKIVYTYDVKWESSDTKWASRWDLYLYMGDDQIHWFSIINSLAIVLLLTGIVAMIMMRTLRRDFNRYNEQDKEDLQEESGWKLVHADVFRPPAFSVLLCCSLGTGMQLLGMSFISILCAMLGFLSPANRGGLLTATLLLFVLMGVPAGYFSSNTYKSLKGTEWKKMTVLTATLYPGIISFTFFVLNFFVWSQGSSSAIPFGTMVALLLMWFCISVPLVFLGAFFGFKAKLKDPPTRTNEIPRQVPEQAWYMGGVFNVLMGGILPFGAIFIELFFIMTSVWLQRFYYVFGFLMLVLLILLLTCAEISIVLCYFQLCNEDYNWWWRSFLTAGSSGLYLFAYSIMYFFTQLDIIGFVPQLIYFAYMLVFAMLFFLVTGTIGFFSCYWFVWTIYGAIKVD</sequence>
<evidence type="ECO:0000256" key="3">
    <source>
        <dbReference type="ARBA" id="ARBA00022692"/>
    </source>
</evidence>
<dbReference type="InterPro" id="IPR004240">
    <property type="entry name" value="EMP70"/>
</dbReference>
<dbReference type="Proteomes" id="UP001515480">
    <property type="component" value="Unassembled WGS sequence"/>
</dbReference>
<evidence type="ECO:0000256" key="5">
    <source>
        <dbReference type="ARBA" id="ARBA00022989"/>
    </source>
</evidence>
<accession>A0AB34JSY5</accession>
<feature type="signal peptide" evidence="7">
    <location>
        <begin position="1"/>
        <end position="18"/>
    </location>
</feature>
<keyword evidence="9" id="KW-1185">Reference proteome</keyword>
<feature type="chain" id="PRO_5044048687" description="Transmembrane 9 superfamily member" evidence="7">
    <location>
        <begin position="19"/>
        <end position="626"/>
    </location>
</feature>
<protein>
    <recommendedName>
        <fullName evidence="7">Transmembrane 9 superfamily member</fullName>
    </recommendedName>
</protein>
<feature type="transmembrane region" description="Helical" evidence="7">
    <location>
        <begin position="556"/>
        <end position="575"/>
    </location>
</feature>